<reference evidence="1" key="1">
    <citation type="submission" date="2021-04" db="EMBL/GenBank/DDBJ databases">
        <title>Genome based classification of Actinospica acidithermotolerans sp. nov., an actinobacterium isolated from an Indonesian hot spring.</title>
        <authorList>
            <person name="Kusuma A.B."/>
            <person name="Putra K.E."/>
            <person name="Nafisah S."/>
            <person name="Loh J."/>
            <person name="Nouioui I."/>
            <person name="Goodfellow M."/>
        </authorList>
    </citation>
    <scope>NUCLEOTIDE SEQUENCE</scope>
    <source>
        <strain evidence="1">MGRD01-02</strain>
    </source>
</reference>
<accession>A0A941ECV8</accession>
<protein>
    <submittedName>
        <fullName evidence="1">Uncharacterized protein</fullName>
    </submittedName>
</protein>
<name>A0A941ECV8_9ACTN</name>
<proteinExistence type="predicted"/>
<keyword evidence="2" id="KW-1185">Reference proteome</keyword>
<dbReference type="EMBL" id="JAGSOH010000053">
    <property type="protein sequence ID" value="MBR7828293.1"/>
    <property type="molecule type" value="Genomic_DNA"/>
</dbReference>
<dbReference type="RefSeq" id="WP_212519431.1">
    <property type="nucleotide sequence ID" value="NZ_JAGSOH010000053.1"/>
</dbReference>
<evidence type="ECO:0000313" key="2">
    <source>
        <dbReference type="Proteomes" id="UP000676325"/>
    </source>
</evidence>
<evidence type="ECO:0000313" key="1">
    <source>
        <dbReference type="EMBL" id="MBR7828293.1"/>
    </source>
</evidence>
<gene>
    <name evidence="1" type="ORF">KDK95_18410</name>
</gene>
<dbReference type="AlphaFoldDB" id="A0A941ECV8"/>
<sequence>MAMVFADYFGGVGEQSATVWDSGRLVLGPLTVGDREPFPADGSPISRALRLLGAQADGGRDEFDTVGLARHRNTEDWPQPPRPIPDEHIVHAAAIRAEEIAVGYVDGWLTGEAARRLAWWRACDLADPTSTIGGLAALRDDVDAFDRMCHDLAAPVGGGERNAIWHYLDLDHRKAHLSREVRDSIAVIRDGRQRFLIDRAVSGEGMNWSSHSALLGTDRPEEIDAALDRADPLAGVALIGLAMTHPDPGQILPRIARAYAIGGDQMTQQATVATAHVARLHLTTSPEVLAHVRSRRRGNEADMDLWSFVPRRRLPWWLWRYELPHVLGARLHGWWLVLTRRAG</sequence>
<organism evidence="1 2">
    <name type="scientific">Actinospica acidithermotolerans</name>
    <dbReference type="NCBI Taxonomy" id="2828514"/>
    <lineage>
        <taxon>Bacteria</taxon>
        <taxon>Bacillati</taxon>
        <taxon>Actinomycetota</taxon>
        <taxon>Actinomycetes</taxon>
        <taxon>Catenulisporales</taxon>
        <taxon>Actinospicaceae</taxon>
        <taxon>Actinospica</taxon>
    </lineage>
</organism>
<comment type="caution">
    <text evidence="1">The sequence shown here is derived from an EMBL/GenBank/DDBJ whole genome shotgun (WGS) entry which is preliminary data.</text>
</comment>
<dbReference type="Proteomes" id="UP000676325">
    <property type="component" value="Unassembled WGS sequence"/>
</dbReference>